<dbReference type="InterPro" id="IPR053144">
    <property type="entry name" value="Acetyltransferase_Butenolide"/>
</dbReference>
<protein>
    <submittedName>
        <fullName evidence="2">GNAT family N-acetyltransferase</fullName>
    </submittedName>
</protein>
<dbReference type="Gene3D" id="3.40.630.30">
    <property type="match status" value="1"/>
</dbReference>
<dbReference type="PANTHER" id="PTHR43233">
    <property type="entry name" value="FAMILY N-ACETYLTRANSFERASE, PUTATIVE (AFU_ORTHOLOGUE AFUA_6G03350)-RELATED"/>
    <property type="match status" value="1"/>
</dbReference>
<evidence type="ECO:0000259" key="1">
    <source>
        <dbReference type="PROSITE" id="PS51186"/>
    </source>
</evidence>
<name>A0ABU2Q498_9ACTN</name>
<keyword evidence="3" id="KW-1185">Reference proteome</keyword>
<organism evidence="2 3">
    <name type="scientific">Streptomyces edwardsiae</name>
    <dbReference type="NCBI Taxonomy" id="3075527"/>
    <lineage>
        <taxon>Bacteria</taxon>
        <taxon>Bacillati</taxon>
        <taxon>Actinomycetota</taxon>
        <taxon>Actinomycetes</taxon>
        <taxon>Kitasatosporales</taxon>
        <taxon>Streptomycetaceae</taxon>
        <taxon>Streptomyces</taxon>
    </lineage>
</organism>
<dbReference type="PANTHER" id="PTHR43233:SF1">
    <property type="entry name" value="FAMILY N-ACETYLTRANSFERASE, PUTATIVE (AFU_ORTHOLOGUE AFUA_6G03350)-RELATED"/>
    <property type="match status" value="1"/>
</dbReference>
<reference evidence="3" key="1">
    <citation type="submission" date="2023-07" db="EMBL/GenBank/DDBJ databases">
        <title>30 novel species of actinomycetes from the DSMZ collection.</title>
        <authorList>
            <person name="Nouioui I."/>
        </authorList>
    </citation>
    <scope>NUCLEOTIDE SEQUENCE [LARGE SCALE GENOMIC DNA]</scope>
    <source>
        <strain evidence="3">DSM 41636</strain>
    </source>
</reference>
<evidence type="ECO:0000313" key="2">
    <source>
        <dbReference type="EMBL" id="MDT0399257.1"/>
    </source>
</evidence>
<dbReference type="InterPro" id="IPR016181">
    <property type="entry name" value="Acyl_CoA_acyltransferase"/>
</dbReference>
<dbReference type="RefSeq" id="WP_311648620.1">
    <property type="nucleotide sequence ID" value="NZ_JAVRFA010000070.1"/>
</dbReference>
<sequence length="184" mass="19691">MSSRTSPIRPPITIRRAVAQDAKRLTRLVRGSGAYEGKYGAAVAGYRVGSDYIEAHRVFVAVGADEHGGRVLGFYSLVLAPPELDLLFVADEVQGRGIGRLLVAHMQSEARAAGLERVKVVSHVPAEDFYYRVGAVRTGTAFANPPAVPWDRPEFEFRILPGRRGVPVGGAPVAGLQESLDAAG</sequence>
<dbReference type="InterPro" id="IPR000182">
    <property type="entry name" value="GNAT_dom"/>
</dbReference>
<dbReference type="Proteomes" id="UP001183881">
    <property type="component" value="Unassembled WGS sequence"/>
</dbReference>
<comment type="caution">
    <text evidence="2">The sequence shown here is derived from an EMBL/GenBank/DDBJ whole genome shotgun (WGS) entry which is preliminary data.</text>
</comment>
<dbReference type="CDD" id="cd04301">
    <property type="entry name" value="NAT_SF"/>
    <property type="match status" value="1"/>
</dbReference>
<dbReference type="SUPFAM" id="SSF55729">
    <property type="entry name" value="Acyl-CoA N-acyltransferases (Nat)"/>
    <property type="match status" value="1"/>
</dbReference>
<dbReference type="EMBL" id="JAVRFA010000070">
    <property type="protein sequence ID" value="MDT0399257.1"/>
    <property type="molecule type" value="Genomic_DNA"/>
</dbReference>
<gene>
    <name evidence="2" type="ORF">RM705_31825</name>
</gene>
<proteinExistence type="predicted"/>
<feature type="domain" description="N-acetyltransferase" evidence="1">
    <location>
        <begin position="12"/>
        <end position="162"/>
    </location>
</feature>
<dbReference type="PROSITE" id="PS51186">
    <property type="entry name" value="GNAT"/>
    <property type="match status" value="1"/>
</dbReference>
<accession>A0ABU2Q498</accession>
<evidence type="ECO:0000313" key="3">
    <source>
        <dbReference type="Proteomes" id="UP001183881"/>
    </source>
</evidence>
<dbReference type="Pfam" id="PF13673">
    <property type="entry name" value="Acetyltransf_10"/>
    <property type="match status" value="1"/>
</dbReference>